<dbReference type="Proteomes" id="UP000294564">
    <property type="component" value="Unassembled WGS sequence"/>
</dbReference>
<proteinExistence type="predicted"/>
<dbReference type="AlphaFoldDB" id="A0A4R2NJM6"/>
<evidence type="ECO:0000313" key="1">
    <source>
        <dbReference type="EMBL" id="TCP21677.1"/>
    </source>
</evidence>
<comment type="caution">
    <text evidence="1">The sequence shown here is derived from an EMBL/GenBank/DDBJ whole genome shotgun (WGS) entry which is preliminary data.</text>
</comment>
<dbReference type="EMBL" id="SLXM01000017">
    <property type="protein sequence ID" value="TCP21677.1"/>
    <property type="molecule type" value="Genomic_DNA"/>
</dbReference>
<protein>
    <submittedName>
        <fullName evidence="1">Uncharacterized protein</fullName>
    </submittedName>
</protein>
<gene>
    <name evidence="1" type="ORF">EV195_1171</name>
</gene>
<dbReference type="RefSeq" id="WP_207899799.1">
    <property type="nucleotide sequence ID" value="NZ_SLXM01000017.1"/>
</dbReference>
<organism evidence="1 2">
    <name type="scientific">Tenacibaculum skagerrakense</name>
    <dbReference type="NCBI Taxonomy" id="186571"/>
    <lineage>
        <taxon>Bacteria</taxon>
        <taxon>Pseudomonadati</taxon>
        <taxon>Bacteroidota</taxon>
        <taxon>Flavobacteriia</taxon>
        <taxon>Flavobacteriales</taxon>
        <taxon>Flavobacteriaceae</taxon>
        <taxon>Tenacibaculum</taxon>
    </lineage>
</organism>
<keyword evidence="2" id="KW-1185">Reference proteome</keyword>
<accession>A0A4R2NJM6</accession>
<sequence>MNIEWNHFKTIADGEFCEIEGINIWEYKWKSDYETIFVKDPLYGETKSLNRFWIELPNKKVEFVAGEFSNCVWGIYTKTKKGTEIENNRKIYKEIKGFLDKYFPENYTESKEYDECFHITVYTQEKEESSVWFEFDIGNSELIVGYGISHIHYGKQYGIEISEGLNRLLDFFTAKMKRTDYYKGKVNFKNVYEMKTENGTYENLGTNSILLLYPFWKKATKKITEHSELIKDKNIKSELKKIREQINNVC</sequence>
<reference evidence="1 2" key="1">
    <citation type="submission" date="2019-03" db="EMBL/GenBank/DDBJ databases">
        <title>Genomic Encyclopedia of Type Strains, Phase IV (KMG-IV): sequencing the most valuable type-strain genomes for metagenomic binning, comparative biology and taxonomic classification.</title>
        <authorList>
            <person name="Goeker M."/>
        </authorList>
    </citation>
    <scope>NUCLEOTIDE SEQUENCE [LARGE SCALE GENOMIC DNA]</scope>
    <source>
        <strain evidence="1 2">DSM 14836</strain>
    </source>
</reference>
<name>A0A4R2NJM6_9FLAO</name>
<evidence type="ECO:0000313" key="2">
    <source>
        <dbReference type="Proteomes" id="UP000294564"/>
    </source>
</evidence>